<name>A0A915DU46_9BILA</name>
<dbReference type="Gene3D" id="3.30.160.60">
    <property type="entry name" value="Classic Zinc Finger"/>
    <property type="match status" value="1"/>
</dbReference>
<keyword evidence="2" id="KW-0677">Repeat</keyword>
<organism evidence="8 9">
    <name type="scientific">Ditylenchus dipsaci</name>
    <dbReference type="NCBI Taxonomy" id="166011"/>
    <lineage>
        <taxon>Eukaryota</taxon>
        <taxon>Metazoa</taxon>
        <taxon>Ecdysozoa</taxon>
        <taxon>Nematoda</taxon>
        <taxon>Chromadorea</taxon>
        <taxon>Rhabditida</taxon>
        <taxon>Tylenchina</taxon>
        <taxon>Tylenchomorpha</taxon>
        <taxon>Sphaerularioidea</taxon>
        <taxon>Anguinidae</taxon>
        <taxon>Anguininae</taxon>
        <taxon>Ditylenchus</taxon>
    </lineage>
</organism>
<evidence type="ECO:0000259" key="7">
    <source>
        <dbReference type="PROSITE" id="PS50157"/>
    </source>
</evidence>
<dbReference type="Proteomes" id="UP000887574">
    <property type="component" value="Unplaced"/>
</dbReference>
<dbReference type="PROSITE" id="PS50157">
    <property type="entry name" value="ZINC_FINGER_C2H2_2"/>
    <property type="match status" value="1"/>
</dbReference>
<keyword evidence="1" id="KW-0479">Metal-binding</keyword>
<feature type="region of interest" description="Disordered" evidence="6">
    <location>
        <begin position="44"/>
        <end position="82"/>
    </location>
</feature>
<dbReference type="GO" id="GO:0008270">
    <property type="term" value="F:zinc ion binding"/>
    <property type="evidence" value="ECO:0007669"/>
    <property type="project" value="UniProtKB-KW"/>
</dbReference>
<dbReference type="InterPro" id="IPR036236">
    <property type="entry name" value="Znf_C2H2_sf"/>
</dbReference>
<proteinExistence type="predicted"/>
<dbReference type="AlphaFoldDB" id="A0A915DU46"/>
<feature type="domain" description="C2H2-type" evidence="7">
    <location>
        <begin position="28"/>
        <end position="59"/>
    </location>
</feature>
<dbReference type="InterPro" id="IPR013087">
    <property type="entry name" value="Znf_C2H2_type"/>
</dbReference>
<evidence type="ECO:0000256" key="3">
    <source>
        <dbReference type="ARBA" id="ARBA00022771"/>
    </source>
</evidence>
<protein>
    <submittedName>
        <fullName evidence="9">C2H2-type domain-containing protein</fullName>
    </submittedName>
</protein>
<evidence type="ECO:0000313" key="9">
    <source>
        <dbReference type="WBParaSite" id="jg22845"/>
    </source>
</evidence>
<keyword evidence="3 5" id="KW-0863">Zinc-finger</keyword>
<evidence type="ECO:0000256" key="5">
    <source>
        <dbReference type="PROSITE-ProRule" id="PRU00042"/>
    </source>
</evidence>
<dbReference type="FunFam" id="3.30.160.60:FF:000110">
    <property type="entry name" value="Zinc finger protein-like"/>
    <property type="match status" value="1"/>
</dbReference>
<keyword evidence="4" id="KW-0862">Zinc</keyword>
<evidence type="ECO:0000313" key="8">
    <source>
        <dbReference type="Proteomes" id="UP000887574"/>
    </source>
</evidence>
<evidence type="ECO:0000256" key="1">
    <source>
        <dbReference type="ARBA" id="ARBA00022723"/>
    </source>
</evidence>
<sequence>MRVLPPLFRRQKQSKSTCANPVAKEKRFVCSNCGRRFAVKSYLSKHEESACGQHQSTTPGKETVTSKRGRSATSHMDNNNNS</sequence>
<evidence type="ECO:0000256" key="4">
    <source>
        <dbReference type="ARBA" id="ARBA00022833"/>
    </source>
</evidence>
<keyword evidence="8" id="KW-1185">Reference proteome</keyword>
<evidence type="ECO:0000256" key="2">
    <source>
        <dbReference type="ARBA" id="ARBA00022737"/>
    </source>
</evidence>
<dbReference type="SUPFAM" id="SSF57667">
    <property type="entry name" value="beta-beta-alpha zinc fingers"/>
    <property type="match status" value="1"/>
</dbReference>
<feature type="compositionally biased region" description="Polar residues" evidence="6">
    <location>
        <begin position="71"/>
        <end position="82"/>
    </location>
</feature>
<evidence type="ECO:0000256" key="6">
    <source>
        <dbReference type="SAM" id="MobiDB-lite"/>
    </source>
</evidence>
<reference evidence="9" key="1">
    <citation type="submission" date="2022-11" db="UniProtKB">
        <authorList>
            <consortium name="WormBaseParasite"/>
        </authorList>
    </citation>
    <scope>IDENTIFICATION</scope>
</reference>
<accession>A0A915DU46</accession>
<dbReference type="WBParaSite" id="jg22845">
    <property type="protein sequence ID" value="jg22845"/>
    <property type="gene ID" value="jg22845"/>
</dbReference>